<reference evidence="4 5" key="1">
    <citation type="submission" date="2017-01" db="EMBL/GenBank/DDBJ databases">
        <title>Draft genome sequence of Diplodia seriata F98.1, a fungal species involved in grapevine trunk diseases.</title>
        <authorList>
            <person name="Robert-Siegwald G."/>
            <person name="Vallet J."/>
            <person name="Abou-Mansour E."/>
            <person name="Xu J."/>
            <person name="Rey P."/>
            <person name="Bertsch C."/>
            <person name="Rego C."/>
            <person name="Larignon P."/>
            <person name="Fontaine F."/>
            <person name="Lebrun M.-H."/>
        </authorList>
    </citation>
    <scope>NUCLEOTIDE SEQUENCE [LARGE SCALE GENOMIC DNA]</scope>
    <source>
        <strain evidence="4 5">F98.1</strain>
    </source>
</reference>
<dbReference type="GO" id="GO:0008270">
    <property type="term" value="F:zinc ion binding"/>
    <property type="evidence" value="ECO:0007669"/>
    <property type="project" value="UniProtKB-KW"/>
</dbReference>
<keyword evidence="2" id="KW-0479">Metal-binding</keyword>
<protein>
    <recommendedName>
        <fullName evidence="3">C2H2-type domain-containing protein</fullName>
    </recommendedName>
</protein>
<evidence type="ECO:0000259" key="3">
    <source>
        <dbReference type="PROSITE" id="PS50157"/>
    </source>
</evidence>
<keyword evidence="2" id="KW-0863">Zinc-finger</keyword>
<evidence type="ECO:0000313" key="5">
    <source>
        <dbReference type="Proteomes" id="UP000190776"/>
    </source>
</evidence>
<organism evidence="4 5">
    <name type="scientific">Diplodia seriata</name>
    <dbReference type="NCBI Taxonomy" id="420778"/>
    <lineage>
        <taxon>Eukaryota</taxon>
        <taxon>Fungi</taxon>
        <taxon>Dikarya</taxon>
        <taxon>Ascomycota</taxon>
        <taxon>Pezizomycotina</taxon>
        <taxon>Dothideomycetes</taxon>
        <taxon>Dothideomycetes incertae sedis</taxon>
        <taxon>Botryosphaeriales</taxon>
        <taxon>Botryosphaeriaceae</taxon>
        <taxon>Diplodia</taxon>
    </lineage>
</organism>
<dbReference type="InterPro" id="IPR013087">
    <property type="entry name" value="Znf_C2H2_type"/>
</dbReference>
<keyword evidence="1" id="KW-0677">Repeat</keyword>
<dbReference type="PANTHER" id="PTHR10039">
    <property type="entry name" value="AMELOGENIN"/>
    <property type="match status" value="1"/>
</dbReference>
<dbReference type="OrthoDB" id="7464126at2759"/>
<comment type="caution">
    <text evidence="4">The sequence shown here is derived from an EMBL/GenBank/DDBJ whole genome shotgun (WGS) entry which is preliminary data.</text>
</comment>
<sequence length="441" mass="50045">MATTYSAPAPSSPAPSRQARLTIKEAFTRLSQSITPDDARRFQSTTLKDVRQAAVEVEDKLATSQSLRNMRRVESLLNGIEHYSKVLEVLCNGTPYLPWIWVPWQRFFDSSWGRFDARFKRILSSLAQHADLIDREANAIDIAAAETMRQKLNDDFSRREKENALIQRSAAISWLNLDNSITSQEDELDRLLAHCHSGSCDWFLKNAKIEQWMSDGQTQRFTWIYGKPGADSTEIGTQNDPTTMRRLMREYESVVQALLSADAIPGLSQDVLEDFKRSNGTGAFFCRFSTCVDASNTFQSESARDAHERLVHMKRLLCQAVSCPYPGVGFKTPKDLKRHMQTYHPGPRPSVVPPSVRRTNLHPQSTLPRMWRGSQPEDNEQISDTHEAIAYGDDQLPLSSQHKQMLQQAILTGIRSSHPPTHGQWQSQLNADQRAGMVWNM</sequence>
<dbReference type="AlphaFoldDB" id="A0A1S8BBL2"/>
<dbReference type="PROSITE" id="PS50157">
    <property type="entry name" value="ZINC_FINGER_C2H2_2"/>
    <property type="match status" value="1"/>
</dbReference>
<name>A0A1S8BBL2_9PEZI</name>
<keyword evidence="2" id="KW-0862">Zinc</keyword>
<evidence type="ECO:0000313" key="4">
    <source>
        <dbReference type="EMBL" id="OMP84900.1"/>
    </source>
</evidence>
<dbReference type="Proteomes" id="UP000190776">
    <property type="component" value="Unassembled WGS sequence"/>
</dbReference>
<evidence type="ECO:0000256" key="2">
    <source>
        <dbReference type="PROSITE-ProRule" id="PRU00042"/>
    </source>
</evidence>
<feature type="domain" description="C2H2-type" evidence="3">
    <location>
        <begin position="321"/>
        <end position="349"/>
    </location>
</feature>
<dbReference type="Gene3D" id="3.30.160.60">
    <property type="entry name" value="Classic Zinc Finger"/>
    <property type="match status" value="1"/>
</dbReference>
<gene>
    <name evidence="4" type="ORF">BK809_0000652</name>
</gene>
<dbReference type="InterPro" id="IPR056884">
    <property type="entry name" value="NPHP3-like_N"/>
</dbReference>
<dbReference type="PANTHER" id="PTHR10039:SF14">
    <property type="entry name" value="NACHT DOMAIN-CONTAINING PROTEIN"/>
    <property type="match status" value="1"/>
</dbReference>
<evidence type="ECO:0000256" key="1">
    <source>
        <dbReference type="ARBA" id="ARBA00022737"/>
    </source>
</evidence>
<dbReference type="Pfam" id="PF24883">
    <property type="entry name" value="NPHP3_N"/>
    <property type="match status" value="1"/>
</dbReference>
<dbReference type="EMBL" id="MSZU01000086">
    <property type="protein sequence ID" value="OMP84900.1"/>
    <property type="molecule type" value="Genomic_DNA"/>
</dbReference>
<proteinExistence type="predicted"/>
<accession>A0A1S8BBL2</accession>
<dbReference type="STRING" id="420778.A0A1S8BBL2"/>